<protein>
    <submittedName>
        <fullName evidence="1">Uncharacterized protein</fullName>
    </submittedName>
</protein>
<dbReference type="AlphaFoldDB" id="A0A5J4UKU8"/>
<sequence length="98" mass="11198">MFTTFAMPQYPTWFFLVLFQNFDLIIDQRYVIPQPYEALTQAVNGQIAYPNPVQVGLTPITHYLCDAIVKIMFEDNPDSQVLSFEDIGEMGGSIVRNC</sequence>
<gene>
    <name evidence="1" type="ORF">EZS28_033376</name>
</gene>
<name>A0A5J4UKU8_9EUKA</name>
<comment type="caution">
    <text evidence="1">The sequence shown here is derived from an EMBL/GenBank/DDBJ whole genome shotgun (WGS) entry which is preliminary data.</text>
</comment>
<dbReference type="Proteomes" id="UP000324800">
    <property type="component" value="Unassembled WGS sequence"/>
</dbReference>
<reference evidence="1 2" key="1">
    <citation type="submission" date="2019-03" db="EMBL/GenBank/DDBJ databases">
        <title>Single cell metagenomics reveals metabolic interactions within the superorganism composed of flagellate Streblomastix strix and complex community of Bacteroidetes bacteria on its surface.</title>
        <authorList>
            <person name="Treitli S.C."/>
            <person name="Kolisko M."/>
            <person name="Husnik F."/>
            <person name="Keeling P."/>
            <person name="Hampl V."/>
        </authorList>
    </citation>
    <scope>NUCLEOTIDE SEQUENCE [LARGE SCALE GENOMIC DNA]</scope>
    <source>
        <strain evidence="1">ST1C</strain>
    </source>
</reference>
<dbReference type="EMBL" id="SNRW01014783">
    <property type="protein sequence ID" value="KAA6371098.1"/>
    <property type="molecule type" value="Genomic_DNA"/>
</dbReference>
<proteinExistence type="predicted"/>
<organism evidence="1 2">
    <name type="scientific">Streblomastix strix</name>
    <dbReference type="NCBI Taxonomy" id="222440"/>
    <lineage>
        <taxon>Eukaryota</taxon>
        <taxon>Metamonada</taxon>
        <taxon>Preaxostyla</taxon>
        <taxon>Oxymonadida</taxon>
        <taxon>Streblomastigidae</taxon>
        <taxon>Streblomastix</taxon>
    </lineage>
</organism>
<accession>A0A5J4UKU8</accession>
<evidence type="ECO:0000313" key="1">
    <source>
        <dbReference type="EMBL" id="KAA6371098.1"/>
    </source>
</evidence>
<evidence type="ECO:0000313" key="2">
    <source>
        <dbReference type="Proteomes" id="UP000324800"/>
    </source>
</evidence>